<dbReference type="AlphaFoldDB" id="A0A166RC95"/>
<dbReference type="OrthoDB" id="2961286at2759"/>
<dbReference type="GO" id="GO:0003676">
    <property type="term" value="F:nucleic acid binding"/>
    <property type="evidence" value="ECO:0007669"/>
    <property type="project" value="InterPro"/>
</dbReference>
<reference evidence="4 5" key="1">
    <citation type="journal article" date="2016" name="Mol. Biol. Evol.">
        <title>Comparative Genomics of Early-Diverging Mushroom-Forming Fungi Provides Insights into the Origins of Lignocellulose Decay Capabilities.</title>
        <authorList>
            <person name="Nagy L.G."/>
            <person name="Riley R."/>
            <person name="Tritt A."/>
            <person name="Adam C."/>
            <person name="Daum C."/>
            <person name="Floudas D."/>
            <person name="Sun H."/>
            <person name="Yadav J.S."/>
            <person name="Pangilinan J."/>
            <person name="Larsson K.H."/>
            <person name="Matsuura K."/>
            <person name="Barry K."/>
            <person name="Labutti K."/>
            <person name="Kuo R."/>
            <person name="Ohm R.A."/>
            <person name="Bhattacharya S.S."/>
            <person name="Shirouzu T."/>
            <person name="Yoshinaga Y."/>
            <person name="Martin F.M."/>
            <person name="Grigoriev I.V."/>
            <person name="Hibbett D.S."/>
        </authorList>
    </citation>
    <scope>NUCLEOTIDE SEQUENCE [LARGE SCALE GENOMIC DNA]</scope>
    <source>
        <strain evidence="4 5">CBS 109695</strain>
    </source>
</reference>
<dbReference type="CDD" id="cd00303">
    <property type="entry name" value="retropepsin_like"/>
    <property type="match status" value="1"/>
</dbReference>
<dbReference type="SUPFAM" id="SSF50630">
    <property type="entry name" value="Acid proteases"/>
    <property type="match status" value="1"/>
</dbReference>
<feature type="compositionally biased region" description="Basic residues" evidence="2">
    <location>
        <begin position="252"/>
        <end position="268"/>
    </location>
</feature>
<feature type="region of interest" description="Disordered" evidence="2">
    <location>
        <begin position="516"/>
        <end position="546"/>
    </location>
</feature>
<dbReference type="InterPro" id="IPR001878">
    <property type="entry name" value="Znf_CCHC"/>
</dbReference>
<protein>
    <recommendedName>
        <fullName evidence="3">CCHC-type domain-containing protein</fullName>
    </recommendedName>
</protein>
<feature type="region of interest" description="Disordered" evidence="2">
    <location>
        <begin position="220"/>
        <end position="304"/>
    </location>
</feature>
<dbReference type="Gene3D" id="2.40.70.10">
    <property type="entry name" value="Acid Proteases"/>
    <property type="match status" value="1"/>
</dbReference>
<evidence type="ECO:0000256" key="1">
    <source>
        <dbReference type="PROSITE-ProRule" id="PRU00047"/>
    </source>
</evidence>
<proteinExistence type="predicted"/>
<dbReference type="EMBL" id="KV417505">
    <property type="protein sequence ID" value="KZP28133.1"/>
    <property type="molecule type" value="Genomic_DNA"/>
</dbReference>
<feature type="domain" description="CCHC-type" evidence="3">
    <location>
        <begin position="392"/>
        <end position="406"/>
    </location>
</feature>
<feature type="non-terminal residue" evidence="4">
    <location>
        <position position="778"/>
    </location>
</feature>
<sequence length="778" mass="86234">MGDHSTASPSGSPHHLPTMVTLTPASSILTMPIASAKIAPRKFTGNYHKVRAFLIHYELLLEQHNIHNGKDRCELITRYVSDKVSQFIQALDSYNSHNWPALQSDILKYYDADKDTKKYRPEDLTKLVLQSKKQRIRNLAEWRHYGRKFITIGGWLLRKTKITTEVYATQYWSGIPRSLREKLENRLVANNPARSLVTPLSVAEINSAAEGLLQRDRFDSHFANSGSDSDDSDSDSGGNGSDSSDSSDDLKTRRRRITKKAKYHKGKGKVSVSQSESSSSEEDAPVARLRGHKSQKIRVSGKSEPEIDSMIKELNSMSAHDPSYAVLVLKAMRIDPNVLKVVRAPESGPAASVLPMPVPPPASVPYYPPRIPFQRQGPPHMQVPPQGPPLTCYGCNRNGHVMAQCPGILELEASGAMRRDEQGRMTLGNGNMIRRFAGEPLIDAVKRATSAYTPQQPVIDYYEDYPVAEEPDLLAAAVVDSWGRNQMSYVFPAERVEKRTLTKRKEVMDGVYVPARAKTGPSKHTPQRSGPKAPVPIDTERPEFDGQNDDHIIEANVTRQPLINHQQVRSLKKAPAVAISGEIKDTAERRLPAIRQSEITSYTRPMNIMNQILNTRIELCVGEVLGISKEIAGMISDKMKSRVQRSINPGIAGLPIATSVITDQGTLIKLHMQCEGPPFKAIIDTGSMVNIVSQLVCDEGMSQKVDYTKTMKIADANGGSGVLRGLLTDVALFCGNLCTPADLYVKEGAPFDMLLGRPWQRENLITIDERVEGTYIIF</sequence>
<dbReference type="InterPro" id="IPR021109">
    <property type="entry name" value="Peptidase_aspartic_dom_sf"/>
</dbReference>
<evidence type="ECO:0000313" key="4">
    <source>
        <dbReference type="EMBL" id="KZP28133.1"/>
    </source>
</evidence>
<keyword evidence="1" id="KW-0863">Zinc-finger</keyword>
<evidence type="ECO:0000313" key="5">
    <source>
        <dbReference type="Proteomes" id="UP000076532"/>
    </source>
</evidence>
<feature type="compositionally biased region" description="Low complexity" evidence="2">
    <location>
        <begin position="269"/>
        <end position="278"/>
    </location>
</feature>
<organism evidence="4 5">
    <name type="scientific">Athelia psychrophila</name>
    <dbReference type="NCBI Taxonomy" id="1759441"/>
    <lineage>
        <taxon>Eukaryota</taxon>
        <taxon>Fungi</taxon>
        <taxon>Dikarya</taxon>
        <taxon>Basidiomycota</taxon>
        <taxon>Agaricomycotina</taxon>
        <taxon>Agaricomycetes</taxon>
        <taxon>Agaricomycetidae</taxon>
        <taxon>Atheliales</taxon>
        <taxon>Atheliaceae</taxon>
        <taxon>Athelia</taxon>
    </lineage>
</organism>
<dbReference type="GO" id="GO:0008270">
    <property type="term" value="F:zinc ion binding"/>
    <property type="evidence" value="ECO:0007669"/>
    <property type="project" value="UniProtKB-KW"/>
</dbReference>
<dbReference type="STRING" id="436010.A0A166RC95"/>
<keyword evidence="5" id="KW-1185">Reference proteome</keyword>
<keyword evidence="1" id="KW-0479">Metal-binding</keyword>
<keyword evidence="1" id="KW-0862">Zinc</keyword>
<evidence type="ECO:0000259" key="3">
    <source>
        <dbReference type="PROSITE" id="PS50158"/>
    </source>
</evidence>
<evidence type="ECO:0000256" key="2">
    <source>
        <dbReference type="SAM" id="MobiDB-lite"/>
    </source>
</evidence>
<dbReference type="PROSITE" id="PS50158">
    <property type="entry name" value="ZF_CCHC"/>
    <property type="match status" value="1"/>
</dbReference>
<dbReference type="Pfam" id="PF13352">
    <property type="entry name" value="DUF4100"/>
    <property type="match status" value="1"/>
</dbReference>
<gene>
    <name evidence="4" type="ORF">FIBSPDRAFT_685114</name>
</gene>
<accession>A0A166RC95</accession>
<dbReference type="Proteomes" id="UP000076532">
    <property type="component" value="Unassembled WGS sequence"/>
</dbReference>
<dbReference type="InterPro" id="IPR025165">
    <property type="entry name" value="DUF4100"/>
</dbReference>
<name>A0A166RC95_9AGAM</name>